<sequence>MTLYFEQNIFAGKLDKIFSIDVLTIRAHCATRLLAPKIFL</sequence>
<accession>A0A1E5JMG4</accession>
<reference evidence="1 2" key="1">
    <citation type="submission" date="2016-02" db="EMBL/GenBank/DDBJ databases">
        <title>Secondary metabolites in Legionella.</title>
        <authorList>
            <person name="Tobias N.J."/>
            <person name="Bode H.B."/>
        </authorList>
    </citation>
    <scope>NUCLEOTIDE SEQUENCE [LARGE SCALE GENOMIC DNA]</scope>
    <source>
        <strain evidence="1 2">DSM 19216</strain>
    </source>
</reference>
<proteinExistence type="predicted"/>
<gene>
    <name evidence="1" type="ORF">lpari_03388</name>
</gene>
<dbReference type="EMBL" id="LSOG01000089">
    <property type="protein sequence ID" value="OEH45660.1"/>
    <property type="molecule type" value="Genomic_DNA"/>
</dbReference>
<evidence type="ECO:0000313" key="1">
    <source>
        <dbReference type="EMBL" id="OEH45660.1"/>
    </source>
</evidence>
<dbReference type="AlphaFoldDB" id="A0A1E5JMG4"/>
<comment type="caution">
    <text evidence="1">The sequence shown here is derived from an EMBL/GenBank/DDBJ whole genome shotgun (WGS) entry which is preliminary data.</text>
</comment>
<keyword evidence="2" id="KW-1185">Reference proteome</keyword>
<organism evidence="1 2">
    <name type="scientific">Legionella parisiensis</name>
    <dbReference type="NCBI Taxonomy" id="45071"/>
    <lineage>
        <taxon>Bacteria</taxon>
        <taxon>Pseudomonadati</taxon>
        <taxon>Pseudomonadota</taxon>
        <taxon>Gammaproteobacteria</taxon>
        <taxon>Legionellales</taxon>
        <taxon>Legionellaceae</taxon>
        <taxon>Legionella</taxon>
    </lineage>
</organism>
<protein>
    <submittedName>
        <fullName evidence="1">Uncharacterized protein</fullName>
    </submittedName>
</protein>
<dbReference type="Proteomes" id="UP000095229">
    <property type="component" value="Unassembled WGS sequence"/>
</dbReference>
<name>A0A1E5JMG4_9GAMM</name>
<evidence type="ECO:0000313" key="2">
    <source>
        <dbReference type="Proteomes" id="UP000095229"/>
    </source>
</evidence>